<proteinExistence type="predicted"/>
<feature type="compositionally biased region" description="Acidic residues" evidence="1">
    <location>
        <begin position="308"/>
        <end position="327"/>
    </location>
</feature>
<sequence length="814" mass="90070">MATTTSVGDSSSFKSDEDGGEMGHLSVSVSELNQLRQHVIAMRKNMTQKNRQNMAPAADNVSVLEEVDLTGSRANGAAGLVLAEENKTPEEKRRLFRLAVISNMFFMLGAILYICVAHGDLQWAKDVQGIPLDVLTADDDAAWKDFQKNRQTTATANPPHVRHARTLTGGGGGGGGMRNDQDQDFNGMMWGELPPDIQLALMVLGHNERTWDLGMTSSIEELPWNKMTKEQQDAAEIIGYTAEEWDEEEEEMEQLWEATQQAYYDTDADDGAPDDDRANDDAPEDDRVNDDRANDDAPDDDRANDDRAPDDDAPEDEDDRVNDDQAPEDDRVNDDAPQDDRVNDDAPQDDRVNDDAPQDDRVNDDAPEDDRVQDGDDRVNNDDRAADDDEPEDDAVDDQTDDGDVTAGEVFGWYKGQHDDYYPEGSTPPPTTTAPVPKYNVDGGEIAQSTPAAQAVVTRPPVVETTPPATNAASTTQTSIPNLENARSPADLMVWGKYDWEDIPLKYQKAFEILGYNEELWNTGGTALTEDLSWDNLTQAQQVQASILGYNEALWNEAQDGDYDSYTGRDVVPAANTETDPERANDGRDDDYPVVNANKVASDSSNDDEFMKIGDMDIETNAVLLFFAALSFLIVGIISWLRERQVFHIWMVQGGVWGILSALTMGFSSFASLLLQTVSVHCFLLESVFMLKLRATIRPVEGSERMTYALWGADVSYAIGAVIQVALVYVLHLDSDAYYDVGVGYAEVFAAWFWFIAAVIYSYHTMSVANKGIEEDSATRTLTIQRQHANGDTYTIRPAAIQLRNMANHPVVLT</sequence>
<keyword evidence="4" id="KW-1185">Reference proteome</keyword>
<dbReference type="Proteomes" id="UP001153069">
    <property type="component" value="Unassembled WGS sequence"/>
</dbReference>
<feature type="compositionally biased region" description="Acidic residues" evidence="1">
    <location>
        <begin position="385"/>
        <end position="404"/>
    </location>
</feature>
<keyword evidence="2" id="KW-0472">Membrane</keyword>
<organism evidence="3 4">
    <name type="scientific">Seminavis robusta</name>
    <dbReference type="NCBI Taxonomy" id="568900"/>
    <lineage>
        <taxon>Eukaryota</taxon>
        <taxon>Sar</taxon>
        <taxon>Stramenopiles</taxon>
        <taxon>Ochrophyta</taxon>
        <taxon>Bacillariophyta</taxon>
        <taxon>Bacillariophyceae</taxon>
        <taxon>Bacillariophycidae</taxon>
        <taxon>Naviculales</taxon>
        <taxon>Naviculaceae</taxon>
        <taxon>Seminavis</taxon>
    </lineage>
</organism>
<feature type="transmembrane region" description="Helical" evidence="2">
    <location>
        <begin position="648"/>
        <end position="667"/>
    </location>
</feature>
<feature type="transmembrane region" description="Helical" evidence="2">
    <location>
        <begin position="95"/>
        <end position="114"/>
    </location>
</feature>
<keyword evidence="2" id="KW-0812">Transmembrane</keyword>
<feature type="region of interest" description="Disordered" evidence="1">
    <location>
        <begin position="1"/>
        <end position="23"/>
    </location>
</feature>
<keyword evidence="2" id="KW-1133">Transmembrane helix</keyword>
<feature type="compositionally biased region" description="Polar residues" evidence="1">
    <location>
        <begin position="1"/>
        <end position="13"/>
    </location>
</feature>
<feature type="compositionally biased region" description="Basic and acidic residues" evidence="1">
    <location>
        <begin position="328"/>
        <end position="384"/>
    </location>
</feature>
<dbReference type="EMBL" id="CAICTM010002345">
    <property type="protein sequence ID" value="CAB9528893.1"/>
    <property type="molecule type" value="Genomic_DNA"/>
</dbReference>
<evidence type="ECO:0000256" key="1">
    <source>
        <dbReference type="SAM" id="MobiDB-lite"/>
    </source>
</evidence>
<feature type="transmembrane region" description="Helical" evidence="2">
    <location>
        <begin position="673"/>
        <end position="691"/>
    </location>
</feature>
<feature type="compositionally biased region" description="Basic and acidic residues" evidence="1">
    <location>
        <begin position="274"/>
        <end position="307"/>
    </location>
</feature>
<protein>
    <submittedName>
        <fullName evidence="3">Uncharacterized protein</fullName>
    </submittedName>
</protein>
<reference evidence="3" key="1">
    <citation type="submission" date="2020-06" db="EMBL/GenBank/DDBJ databases">
        <authorList>
            <consortium name="Plant Systems Biology data submission"/>
        </authorList>
    </citation>
    <scope>NUCLEOTIDE SEQUENCE</scope>
    <source>
        <strain evidence="3">D6</strain>
    </source>
</reference>
<feature type="transmembrane region" description="Helical" evidence="2">
    <location>
        <begin position="711"/>
        <end position="731"/>
    </location>
</feature>
<evidence type="ECO:0000256" key="2">
    <source>
        <dbReference type="SAM" id="Phobius"/>
    </source>
</evidence>
<feature type="transmembrane region" description="Helical" evidence="2">
    <location>
        <begin position="743"/>
        <end position="763"/>
    </location>
</feature>
<feature type="region of interest" description="Disordered" evidence="1">
    <location>
        <begin position="266"/>
        <end position="407"/>
    </location>
</feature>
<gene>
    <name evidence="3" type="ORF">SEMRO_2347_G324260.1</name>
</gene>
<accession>A0A9N8HVJ5</accession>
<feature type="transmembrane region" description="Helical" evidence="2">
    <location>
        <begin position="622"/>
        <end position="641"/>
    </location>
</feature>
<name>A0A9N8HVJ5_9STRA</name>
<comment type="caution">
    <text evidence="3">The sequence shown here is derived from an EMBL/GenBank/DDBJ whole genome shotgun (WGS) entry which is preliminary data.</text>
</comment>
<evidence type="ECO:0000313" key="4">
    <source>
        <dbReference type="Proteomes" id="UP001153069"/>
    </source>
</evidence>
<evidence type="ECO:0000313" key="3">
    <source>
        <dbReference type="EMBL" id="CAB9528893.1"/>
    </source>
</evidence>
<dbReference type="AlphaFoldDB" id="A0A9N8HVJ5"/>